<gene>
    <name evidence="1" type="ORF">MNBD_UNCLBAC01-2063</name>
</gene>
<dbReference type="EMBL" id="UOGJ01000104">
    <property type="protein sequence ID" value="VAX36647.1"/>
    <property type="molecule type" value="Genomic_DNA"/>
</dbReference>
<sequence>MINQWEHLTNTTDDMLLKWHNTSALKKLQWLEDVHQLYKKAVPKKKQIFYRDFVRQNSK</sequence>
<protein>
    <submittedName>
        <fullName evidence="1">Uncharacterized protein</fullName>
    </submittedName>
</protein>
<dbReference type="AlphaFoldDB" id="A0A3B1E3A6"/>
<name>A0A3B1E3A6_9ZZZZ</name>
<reference evidence="1" key="1">
    <citation type="submission" date="2018-06" db="EMBL/GenBank/DDBJ databases">
        <authorList>
            <person name="Zhirakovskaya E."/>
        </authorList>
    </citation>
    <scope>NUCLEOTIDE SEQUENCE</scope>
</reference>
<accession>A0A3B1E3A6</accession>
<proteinExistence type="predicted"/>
<evidence type="ECO:0000313" key="1">
    <source>
        <dbReference type="EMBL" id="VAX36647.1"/>
    </source>
</evidence>
<organism evidence="1">
    <name type="scientific">hydrothermal vent metagenome</name>
    <dbReference type="NCBI Taxonomy" id="652676"/>
    <lineage>
        <taxon>unclassified sequences</taxon>
        <taxon>metagenomes</taxon>
        <taxon>ecological metagenomes</taxon>
    </lineage>
</organism>